<evidence type="ECO:0000259" key="3">
    <source>
        <dbReference type="Pfam" id="PF08800"/>
    </source>
</evidence>
<dbReference type="InterPro" id="IPR014819">
    <property type="entry name" value="PriCT_2"/>
</dbReference>
<reference evidence="5" key="1">
    <citation type="journal article" date="2019" name="Int. J. Syst. Evol. Microbiol.">
        <title>The Global Catalogue of Microorganisms (GCM) 10K type strain sequencing project: providing services to taxonomists for standard genome sequencing and annotation.</title>
        <authorList>
            <consortium name="The Broad Institute Genomics Platform"/>
            <consortium name="The Broad Institute Genome Sequencing Center for Infectious Disease"/>
            <person name="Wu L."/>
            <person name="Ma J."/>
        </authorList>
    </citation>
    <scope>NUCLEOTIDE SEQUENCE [LARGE SCALE GENOMIC DNA]</scope>
    <source>
        <strain evidence="5">CCUG 55250</strain>
    </source>
</reference>
<feature type="region of interest" description="Disordered" evidence="1">
    <location>
        <begin position="162"/>
        <end position="181"/>
    </location>
</feature>
<dbReference type="Pfam" id="PF08707">
    <property type="entry name" value="PriCT_2"/>
    <property type="match status" value="1"/>
</dbReference>
<evidence type="ECO:0000313" key="4">
    <source>
        <dbReference type="EMBL" id="MFC5409121.1"/>
    </source>
</evidence>
<evidence type="ECO:0000256" key="1">
    <source>
        <dbReference type="SAM" id="MobiDB-lite"/>
    </source>
</evidence>
<evidence type="ECO:0000259" key="2">
    <source>
        <dbReference type="Pfam" id="PF08707"/>
    </source>
</evidence>
<comment type="caution">
    <text evidence="4">The sequence shown here is derived from an EMBL/GenBank/DDBJ whole genome shotgun (WGS) entry which is preliminary data.</text>
</comment>
<protein>
    <submittedName>
        <fullName evidence="4">BT4734/BF3469 family protein</fullName>
    </submittedName>
</protein>
<proteinExistence type="predicted"/>
<organism evidence="4 5">
    <name type="scientific">Larkinella bovis</name>
    <dbReference type="NCBI Taxonomy" id="683041"/>
    <lineage>
        <taxon>Bacteria</taxon>
        <taxon>Pseudomonadati</taxon>
        <taxon>Bacteroidota</taxon>
        <taxon>Cytophagia</taxon>
        <taxon>Cytophagales</taxon>
        <taxon>Spirosomataceae</taxon>
        <taxon>Larkinella</taxon>
    </lineage>
</organism>
<dbReference type="RefSeq" id="WP_379842760.1">
    <property type="nucleotide sequence ID" value="NZ_JBHSMA010000002.1"/>
</dbReference>
<keyword evidence="5" id="KW-1185">Reference proteome</keyword>
<dbReference type="Proteomes" id="UP001596106">
    <property type="component" value="Unassembled WGS sequence"/>
</dbReference>
<dbReference type="EMBL" id="JBHSMA010000002">
    <property type="protein sequence ID" value="MFC5409121.1"/>
    <property type="molecule type" value="Genomic_DNA"/>
</dbReference>
<dbReference type="InterPro" id="IPR014907">
    <property type="entry name" value="BT4734-like_N"/>
</dbReference>
<evidence type="ECO:0000313" key="5">
    <source>
        <dbReference type="Proteomes" id="UP001596106"/>
    </source>
</evidence>
<name>A0ABW0I6J2_9BACT</name>
<feature type="compositionally biased region" description="Basic and acidic residues" evidence="1">
    <location>
        <begin position="165"/>
        <end position="181"/>
    </location>
</feature>
<accession>A0ABW0I6J2</accession>
<feature type="domain" description="Primase C-terminal 2" evidence="2">
    <location>
        <begin position="208"/>
        <end position="266"/>
    </location>
</feature>
<sequence length="367" mass="42723">MITWLKSPKWYSEQLRIRALKATNEKAYQYEKVNTLPASTMSGEFEYREASGLIKHSGFICLDIDRKDNPHLTNFYELKEQFPKIKNVAYCGWSLSGEGYFILIPIAEVDRHSEYFEFFRAMFGKWGVMIDKKCGDVSRLRIYSHDPEAYFNHQAEVVRLPPLRPKPEPKRSEFKAKADDSNSTRQKVEQVIEKICRQNIDITAYDGRWFRVALALIDEFGEGGREYFHAVSQFHPEYNYAECDRKYSYFLKKARGQVRIGTFFSICREFGIVYEHPVGTQASIQTVPTQTYSMWDNLPIEYVPVSFEAMADYPKGWDVTDQKPTFRLVVSPRRAEIAAAFNLSEETLPLFSFESIPDQLEQNLSLT</sequence>
<gene>
    <name evidence="4" type="ORF">ACFPMF_07380</name>
</gene>
<feature type="domain" description="BT4734-like N-terminal" evidence="3">
    <location>
        <begin position="34"/>
        <end position="151"/>
    </location>
</feature>
<dbReference type="Pfam" id="PF08800">
    <property type="entry name" value="BT4734-like_N"/>
    <property type="match status" value="1"/>
</dbReference>